<keyword evidence="11" id="KW-1185">Reference proteome</keyword>
<dbReference type="KEGG" id="dsl:Dacsa_2078"/>
<evidence type="ECO:0000256" key="6">
    <source>
        <dbReference type="ARBA" id="ARBA00023136"/>
    </source>
</evidence>
<keyword evidence="2 8" id="KW-1003">Cell membrane</keyword>
<sequence>MSLKIDQRQIRKRFLKGKASLETVSCLGGGILMGITCDPVNAWFLAWIALIPLWLSVVRQKPSYSIVPGVMFSIGYYGIALFWITGVHPMTWMGVPWLTSLLIAIFCWVFLIVWGSLLIILWSWGMFYLKRFLHHPLSRVVVGVALWCSLETIRSYTPLHWTTLAFTQSPHNLPILQFLSVSGTTTVTAMIVAFNGLIAASIMFRRQENQFSVNRGFIQGAIALLVSLHLGGWLLYLQPVETSPQDAIRVGIIQGNVPNEIKLYPEGWRKAIDGYTEGYINLAKNGAEAILTPETALPFQWRQQVNQRSDFYQAILEEKVPVWLGAFGRKGSRSTNSLYSINGEGETLSRFDKVKLVPLGEYIPLEAWLGKIINRLSPLDSHLAKGDADQTFMTPFGKAIVGICYESAYGEHFRRQAAAGGTFILSASNDAHYSETMPAQHHAQDIMRAIETHRSMVRATNTGYSAIVDPRGNTLWLSEMNQYETHIGTIYKQQNQTLYVRWGNWLNWILIGFGGGVILIRRN</sequence>
<gene>
    <name evidence="8" type="primary">lnt</name>
    <name evidence="10" type="ORF">Dacsa_2078</name>
</gene>
<comment type="pathway">
    <text evidence="8">Protein modification; lipoprotein biosynthesis (N-acyl transfer).</text>
</comment>
<feature type="transmembrane region" description="Helical" evidence="8">
    <location>
        <begin position="216"/>
        <end position="236"/>
    </location>
</feature>
<dbReference type="Pfam" id="PF20154">
    <property type="entry name" value="LNT_N"/>
    <property type="match status" value="1"/>
</dbReference>
<evidence type="ECO:0000313" key="10">
    <source>
        <dbReference type="EMBL" id="AFZ50719.1"/>
    </source>
</evidence>
<dbReference type="SUPFAM" id="SSF56317">
    <property type="entry name" value="Carbon-nitrogen hydrolase"/>
    <property type="match status" value="1"/>
</dbReference>
<dbReference type="HAMAP" id="MF_01148">
    <property type="entry name" value="Lnt"/>
    <property type="match status" value="1"/>
</dbReference>
<dbReference type="Proteomes" id="UP000010482">
    <property type="component" value="Chromosome"/>
</dbReference>
<evidence type="ECO:0000256" key="7">
    <source>
        <dbReference type="ARBA" id="ARBA00023315"/>
    </source>
</evidence>
<dbReference type="GO" id="GO:0005886">
    <property type="term" value="C:plasma membrane"/>
    <property type="evidence" value="ECO:0007669"/>
    <property type="project" value="UniProtKB-SubCell"/>
</dbReference>
<dbReference type="EMBL" id="CP003944">
    <property type="protein sequence ID" value="AFZ50719.1"/>
    <property type="molecule type" value="Genomic_DNA"/>
</dbReference>
<name>K9YV08_DACS8</name>
<proteinExistence type="inferred from homology"/>
<dbReference type="RefSeq" id="WP_015229712.1">
    <property type="nucleotide sequence ID" value="NC_019780.1"/>
</dbReference>
<dbReference type="PANTHER" id="PTHR38686:SF1">
    <property type="entry name" value="APOLIPOPROTEIN N-ACYLTRANSFERASE"/>
    <property type="match status" value="1"/>
</dbReference>
<keyword evidence="5 8" id="KW-1133">Transmembrane helix</keyword>
<evidence type="ECO:0000259" key="9">
    <source>
        <dbReference type="PROSITE" id="PS50263"/>
    </source>
</evidence>
<comment type="function">
    <text evidence="8">Catalyzes the phospholipid dependent N-acylation of the N-terminal cysteine of apolipoprotein, the last step in lipoprotein maturation.</text>
</comment>
<comment type="catalytic activity">
    <reaction evidence="8">
        <text>N-terminal S-1,2-diacyl-sn-glyceryl-L-cysteinyl-[lipoprotein] + a glycerophospholipid = N-acyl-S-1,2-diacyl-sn-glyceryl-L-cysteinyl-[lipoprotein] + a 2-acyl-sn-glycero-3-phospholipid + H(+)</text>
        <dbReference type="Rhea" id="RHEA:48228"/>
        <dbReference type="Rhea" id="RHEA-COMP:14681"/>
        <dbReference type="Rhea" id="RHEA-COMP:14684"/>
        <dbReference type="ChEBI" id="CHEBI:15378"/>
        <dbReference type="ChEBI" id="CHEBI:136912"/>
        <dbReference type="ChEBI" id="CHEBI:140656"/>
        <dbReference type="ChEBI" id="CHEBI:140657"/>
        <dbReference type="ChEBI" id="CHEBI:140660"/>
        <dbReference type="EC" id="2.3.1.269"/>
    </reaction>
</comment>
<protein>
    <recommendedName>
        <fullName evidence="8">Apolipoprotein N-acyltransferase</fullName>
        <shortName evidence="8">ALP N-acyltransferase</shortName>
        <ecNumber evidence="8">2.3.1.269</ecNumber>
    </recommendedName>
</protein>
<keyword evidence="4 8" id="KW-0812">Transmembrane</keyword>
<organism evidence="10 11">
    <name type="scientific">Dactylococcopsis salina (strain PCC 8305)</name>
    <name type="common">Myxobactron salinum</name>
    <dbReference type="NCBI Taxonomy" id="13035"/>
    <lineage>
        <taxon>Bacteria</taxon>
        <taxon>Bacillati</taxon>
        <taxon>Cyanobacteriota</taxon>
        <taxon>Cyanophyceae</taxon>
        <taxon>Nodosilineales</taxon>
        <taxon>Cymatolegaceae</taxon>
        <taxon>Dactylococcopsis</taxon>
    </lineage>
</organism>
<evidence type="ECO:0000256" key="3">
    <source>
        <dbReference type="ARBA" id="ARBA00022679"/>
    </source>
</evidence>
<dbReference type="InterPro" id="IPR045378">
    <property type="entry name" value="LNT_N"/>
</dbReference>
<dbReference type="Gene3D" id="3.60.110.10">
    <property type="entry name" value="Carbon-nitrogen hydrolase"/>
    <property type="match status" value="1"/>
</dbReference>
<dbReference type="PANTHER" id="PTHR38686">
    <property type="entry name" value="APOLIPOPROTEIN N-ACYLTRANSFERASE"/>
    <property type="match status" value="1"/>
</dbReference>
<accession>K9YV08</accession>
<evidence type="ECO:0000256" key="5">
    <source>
        <dbReference type="ARBA" id="ARBA00022989"/>
    </source>
</evidence>
<feature type="transmembrane region" description="Helical" evidence="8">
    <location>
        <begin position="176"/>
        <end position="204"/>
    </location>
</feature>
<dbReference type="NCBIfam" id="TIGR00546">
    <property type="entry name" value="lnt"/>
    <property type="match status" value="1"/>
</dbReference>
<dbReference type="InterPro" id="IPR003010">
    <property type="entry name" value="C-N_Hydrolase"/>
</dbReference>
<feature type="transmembrane region" description="Helical" evidence="8">
    <location>
        <begin position="20"/>
        <end position="36"/>
    </location>
</feature>
<dbReference type="EC" id="2.3.1.269" evidence="8"/>
<evidence type="ECO:0000313" key="11">
    <source>
        <dbReference type="Proteomes" id="UP000010482"/>
    </source>
</evidence>
<evidence type="ECO:0000256" key="2">
    <source>
        <dbReference type="ARBA" id="ARBA00022475"/>
    </source>
</evidence>
<evidence type="ECO:0000256" key="1">
    <source>
        <dbReference type="ARBA" id="ARBA00004651"/>
    </source>
</evidence>
<feature type="transmembrane region" description="Helical" evidence="8">
    <location>
        <begin position="97"/>
        <end position="124"/>
    </location>
</feature>
<feature type="transmembrane region" description="Helical" evidence="8">
    <location>
        <begin position="42"/>
        <end position="58"/>
    </location>
</feature>
<dbReference type="PATRIC" id="fig|13035.3.peg.2357"/>
<feature type="domain" description="CN hydrolase" evidence="9">
    <location>
        <begin position="248"/>
        <end position="497"/>
    </location>
</feature>
<comment type="similarity">
    <text evidence="8">Belongs to the CN hydrolase family. Apolipoprotein N-acyltransferase subfamily.</text>
</comment>
<evidence type="ECO:0000256" key="4">
    <source>
        <dbReference type="ARBA" id="ARBA00022692"/>
    </source>
</evidence>
<dbReference type="UniPathway" id="UPA00666"/>
<dbReference type="GO" id="GO:0042158">
    <property type="term" value="P:lipoprotein biosynthetic process"/>
    <property type="evidence" value="ECO:0007669"/>
    <property type="project" value="UniProtKB-UniRule"/>
</dbReference>
<feature type="transmembrane region" description="Helical" evidence="8">
    <location>
        <begin position="65"/>
        <end position="85"/>
    </location>
</feature>
<dbReference type="STRING" id="13035.Dacsa_2078"/>
<dbReference type="Pfam" id="PF00795">
    <property type="entry name" value="CN_hydrolase"/>
    <property type="match status" value="1"/>
</dbReference>
<dbReference type="InterPro" id="IPR036526">
    <property type="entry name" value="C-N_Hydrolase_sf"/>
</dbReference>
<dbReference type="PROSITE" id="PS50263">
    <property type="entry name" value="CN_HYDROLASE"/>
    <property type="match status" value="1"/>
</dbReference>
<evidence type="ECO:0000256" key="8">
    <source>
        <dbReference type="HAMAP-Rule" id="MF_01148"/>
    </source>
</evidence>
<feature type="transmembrane region" description="Helical" evidence="8">
    <location>
        <begin position="502"/>
        <end position="520"/>
    </location>
</feature>
<dbReference type="CDD" id="cd07571">
    <property type="entry name" value="ALP_N-acyl_transferase"/>
    <property type="match status" value="1"/>
</dbReference>
<comment type="subcellular location">
    <subcellularLocation>
        <location evidence="1 8">Cell membrane</location>
        <topology evidence="1 8">Multi-pass membrane protein</topology>
    </subcellularLocation>
</comment>
<dbReference type="InterPro" id="IPR004563">
    <property type="entry name" value="Apolipo_AcylTrfase"/>
</dbReference>
<dbReference type="HOGENOM" id="CLU_019563_1_0_3"/>
<dbReference type="GO" id="GO:0016410">
    <property type="term" value="F:N-acyltransferase activity"/>
    <property type="evidence" value="ECO:0007669"/>
    <property type="project" value="UniProtKB-UniRule"/>
</dbReference>
<keyword evidence="6 8" id="KW-0472">Membrane</keyword>
<keyword evidence="7 8" id="KW-0012">Acyltransferase</keyword>
<dbReference type="AlphaFoldDB" id="K9YV08"/>
<dbReference type="eggNOG" id="COG0815">
    <property type="taxonomic scope" value="Bacteria"/>
</dbReference>
<keyword evidence="3 8" id="KW-0808">Transferase</keyword>
<reference evidence="10" key="1">
    <citation type="submission" date="2012-04" db="EMBL/GenBank/DDBJ databases">
        <title>Finished genome of Dactylococcopsis salina PCC 8305.</title>
        <authorList>
            <consortium name="US DOE Joint Genome Institute"/>
            <person name="Gugger M."/>
            <person name="Coursin T."/>
            <person name="Rippka R."/>
            <person name="Tandeau De Marsac N."/>
            <person name="Huntemann M."/>
            <person name="Wei C.-L."/>
            <person name="Han J."/>
            <person name="Detter J.C."/>
            <person name="Han C."/>
            <person name="Tapia R."/>
            <person name="Daligault H."/>
            <person name="Chen A."/>
            <person name="Krypides N."/>
            <person name="Mavromatis K."/>
            <person name="Markowitz V."/>
            <person name="Szeto E."/>
            <person name="Ivanova N."/>
            <person name="Ovchinnikova G."/>
            <person name="Pagani I."/>
            <person name="Pati A."/>
            <person name="Goodwin L."/>
            <person name="Peters L."/>
            <person name="Pitluck S."/>
            <person name="Woyke T."/>
            <person name="Kerfeld C."/>
        </authorList>
    </citation>
    <scope>NUCLEOTIDE SEQUENCE [LARGE SCALE GENOMIC DNA]</scope>
    <source>
        <strain evidence="10">PCC 8305</strain>
    </source>
</reference>